<evidence type="ECO:0000256" key="11">
    <source>
        <dbReference type="SAM" id="MobiDB-lite"/>
    </source>
</evidence>
<evidence type="ECO:0000313" key="13">
    <source>
        <dbReference type="EMBL" id="KAK0522004.1"/>
    </source>
</evidence>
<dbReference type="Proteomes" id="UP001176521">
    <property type="component" value="Unassembled WGS sequence"/>
</dbReference>
<keyword evidence="8 9" id="KW-0472">Membrane</keyword>
<dbReference type="GO" id="GO:1990519">
    <property type="term" value="P:pyrimidine nucleotide import into mitochondrion"/>
    <property type="evidence" value="ECO:0007669"/>
    <property type="project" value="TreeGrafter"/>
</dbReference>
<evidence type="ECO:0000256" key="5">
    <source>
        <dbReference type="ARBA" id="ARBA00022792"/>
    </source>
</evidence>
<feature type="compositionally biased region" description="Low complexity" evidence="11">
    <location>
        <begin position="1"/>
        <end position="14"/>
    </location>
</feature>
<evidence type="ECO:0000256" key="2">
    <source>
        <dbReference type="ARBA" id="ARBA00022448"/>
    </source>
</evidence>
<dbReference type="GO" id="GO:0005743">
    <property type="term" value="C:mitochondrial inner membrane"/>
    <property type="evidence" value="ECO:0007669"/>
    <property type="project" value="UniProtKB-SubCell"/>
</dbReference>
<keyword evidence="7" id="KW-0496">Mitochondrion</keyword>
<dbReference type="InterPro" id="IPR002067">
    <property type="entry name" value="MCP"/>
</dbReference>
<gene>
    <name evidence="13" type="primary">RIM2</name>
    <name evidence="13" type="ORF">OC842_006597</name>
</gene>
<evidence type="ECO:0000256" key="3">
    <source>
        <dbReference type="ARBA" id="ARBA00022692"/>
    </source>
</evidence>
<dbReference type="PANTHER" id="PTHR45829:SF4">
    <property type="entry name" value="MITOCHONDRIAL CARRIER PROTEIN RIM2"/>
    <property type="match status" value="1"/>
</dbReference>
<dbReference type="PANTHER" id="PTHR45829">
    <property type="entry name" value="MITOCHONDRIAL CARRIER PROTEIN RIM2"/>
    <property type="match status" value="1"/>
</dbReference>
<comment type="caution">
    <text evidence="13">The sequence shown here is derived from an EMBL/GenBank/DDBJ whole genome shotgun (WGS) entry which is preliminary data.</text>
</comment>
<evidence type="ECO:0000256" key="7">
    <source>
        <dbReference type="ARBA" id="ARBA00023128"/>
    </source>
</evidence>
<feature type="repeat" description="Solcar" evidence="9">
    <location>
        <begin position="27"/>
        <end position="164"/>
    </location>
</feature>
<comment type="similarity">
    <text evidence="10">Belongs to the mitochondrial carrier (TC 2.A.29) family.</text>
</comment>
<evidence type="ECO:0000256" key="12">
    <source>
        <dbReference type="SAM" id="Phobius"/>
    </source>
</evidence>
<keyword evidence="3 9" id="KW-0812">Transmembrane</keyword>
<dbReference type="AlphaFoldDB" id="A0AAN6G7L2"/>
<organism evidence="13 14">
    <name type="scientific">Tilletia horrida</name>
    <dbReference type="NCBI Taxonomy" id="155126"/>
    <lineage>
        <taxon>Eukaryota</taxon>
        <taxon>Fungi</taxon>
        <taxon>Dikarya</taxon>
        <taxon>Basidiomycota</taxon>
        <taxon>Ustilaginomycotina</taxon>
        <taxon>Exobasidiomycetes</taxon>
        <taxon>Tilletiales</taxon>
        <taxon>Tilletiaceae</taxon>
        <taxon>Tilletia</taxon>
    </lineage>
</organism>
<evidence type="ECO:0000256" key="9">
    <source>
        <dbReference type="PROSITE-ProRule" id="PRU00282"/>
    </source>
</evidence>
<evidence type="ECO:0000313" key="14">
    <source>
        <dbReference type="Proteomes" id="UP001176521"/>
    </source>
</evidence>
<feature type="transmembrane region" description="Helical" evidence="12">
    <location>
        <begin position="30"/>
        <end position="53"/>
    </location>
</feature>
<dbReference type="Pfam" id="PF00153">
    <property type="entry name" value="Mito_carr"/>
    <property type="match status" value="4"/>
</dbReference>
<evidence type="ECO:0000256" key="8">
    <source>
        <dbReference type="ARBA" id="ARBA00023136"/>
    </source>
</evidence>
<dbReference type="InterPro" id="IPR049562">
    <property type="entry name" value="SLC25A33/36-like"/>
</dbReference>
<keyword evidence="4" id="KW-0677">Repeat</keyword>
<reference evidence="13" key="1">
    <citation type="journal article" date="2023" name="PhytoFront">
        <title>Draft Genome Resources of Seven Strains of Tilletia horrida, Causal Agent of Kernel Smut of Rice.</title>
        <authorList>
            <person name="Khanal S."/>
            <person name="Antony Babu S."/>
            <person name="Zhou X.G."/>
        </authorList>
    </citation>
    <scope>NUCLEOTIDE SEQUENCE</scope>
    <source>
        <strain evidence="13">TX3</strain>
    </source>
</reference>
<dbReference type="EMBL" id="JAPDMQ010000621">
    <property type="protein sequence ID" value="KAK0522004.1"/>
    <property type="molecule type" value="Genomic_DNA"/>
</dbReference>
<dbReference type="InterPro" id="IPR018108">
    <property type="entry name" value="MCP_transmembrane"/>
</dbReference>
<dbReference type="Gene3D" id="1.50.40.10">
    <property type="entry name" value="Mitochondrial carrier domain"/>
    <property type="match status" value="2"/>
</dbReference>
<dbReference type="SUPFAM" id="SSF103506">
    <property type="entry name" value="Mitochondrial carrier"/>
    <property type="match status" value="1"/>
</dbReference>
<proteinExistence type="inferred from homology"/>
<sequence>MSQLSRTSSEAASAPERERARTRVVPPKGWVHFVAGGVGGMCGAIVTAPLDLAKTRLQSDMYRAAGSVSAAQPGGIATAAGATSSAGGSGVASIAFESAARPRASLFAQARALAYHFVETGQLIRQIAAEEGSRALFKGLGPTLVGVIPARSINFYAYGNGKRVLAEQLNHGVETPLIHLSAAAIAGVATATATNPIWVVKTRLQLEADSRKTKGGGAAGLGSAGSVAGANKPLNSFQLTVRIMRSEGVRGLYKGLSASYLGVAEGTIQWVLYEYLKRLNGIDGLGHDGAGGTAAGRHEPGPVARWFGTVGAAGTAKLVASLITYPHEVLRTRMRQSPPPGQAPRYVGLLPTFRIVLQEEGAAALYGGLSAHLLRVVPNAIVMFSIYELTLRLTARKVIVPEERVTTSTSSEVISPAG</sequence>
<feature type="repeat" description="Solcar" evidence="9">
    <location>
        <begin position="174"/>
        <end position="279"/>
    </location>
</feature>
<dbReference type="PROSITE" id="PS50920">
    <property type="entry name" value="SOLCAR"/>
    <property type="match status" value="3"/>
</dbReference>
<dbReference type="InterPro" id="IPR023395">
    <property type="entry name" value="MCP_dom_sf"/>
</dbReference>
<evidence type="ECO:0000256" key="4">
    <source>
        <dbReference type="ARBA" id="ARBA00022737"/>
    </source>
</evidence>
<keyword evidence="2 10" id="KW-0813">Transport</keyword>
<keyword evidence="5" id="KW-0999">Mitochondrion inner membrane</keyword>
<dbReference type="GO" id="GO:0015218">
    <property type="term" value="F:pyrimidine nucleotide transmembrane transporter activity"/>
    <property type="evidence" value="ECO:0007669"/>
    <property type="project" value="InterPro"/>
</dbReference>
<dbReference type="PRINTS" id="PR00926">
    <property type="entry name" value="MITOCARRIER"/>
</dbReference>
<protein>
    <submittedName>
        <fullName evidence="13">Pyrimidine nucleotide transporter, mitochondrial</fullName>
    </submittedName>
</protein>
<accession>A0AAN6G7L2</accession>
<evidence type="ECO:0000256" key="10">
    <source>
        <dbReference type="RuleBase" id="RU000488"/>
    </source>
</evidence>
<keyword evidence="14" id="KW-1185">Reference proteome</keyword>
<feature type="repeat" description="Solcar" evidence="9">
    <location>
        <begin position="304"/>
        <end position="393"/>
    </location>
</feature>
<evidence type="ECO:0000256" key="6">
    <source>
        <dbReference type="ARBA" id="ARBA00022989"/>
    </source>
</evidence>
<feature type="region of interest" description="Disordered" evidence="11">
    <location>
        <begin position="1"/>
        <end position="23"/>
    </location>
</feature>
<comment type="subcellular location">
    <subcellularLocation>
        <location evidence="1">Mitochondrion inner membrane</location>
        <topology evidence="1">Multi-pass membrane protein</topology>
    </subcellularLocation>
</comment>
<keyword evidence="6 12" id="KW-1133">Transmembrane helix</keyword>
<name>A0AAN6G7L2_9BASI</name>
<evidence type="ECO:0000256" key="1">
    <source>
        <dbReference type="ARBA" id="ARBA00004448"/>
    </source>
</evidence>